<keyword evidence="1" id="KW-0812">Transmembrane</keyword>
<dbReference type="EMBL" id="AOMD01000016">
    <property type="protein sequence ID" value="EMA45846.1"/>
    <property type="molecule type" value="Genomic_DNA"/>
</dbReference>
<feature type="transmembrane region" description="Helical" evidence="1">
    <location>
        <begin position="139"/>
        <end position="161"/>
    </location>
</feature>
<name>M0MJJ5_9EURY</name>
<dbReference type="PANTHER" id="PTHR37305:SF1">
    <property type="entry name" value="MEMBRANE PROTEIN"/>
    <property type="match status" value="1"/>
</dbReference>
<dbReference type="InParanoid" id="M0MJJ5"/>
<dbReference type="PATRIC" id="fig|1227455.4.peg.1280"/>
<dbReference type="STRING" id="1227455.C449_06281"/>
<keyword evidence="1" id="KW-0472">Membrane</keyword>
<keyword evidence="1" id="KW-1133">Transmembrane helix</keyword>
<reference evidence="2 3" key="1">
    <citation type="journal article" date="2014" name="PLoS Genet.">
        <title>Phylogenetically driven sequencing of extremely halophilic archaea reveals strategies for static and dynamic osmo-response.</title>
        <authorList>
            <person name="Becker E.A."/>
            <person name="Seitzer P.M."/>
            <person name="Tritt A."/>
            <person name="Larsen D."/>
            <person name="Krusor M."/>
            <person name="Yao A.I."/>
            <person name="Wu D."/>
            <person name="Madern D."/>
            <person name="Eisen J.A."/>
            <person name="Darling A.E."/>
            <person name="Facciotti M.T."/>
        </authorList>
    </citation>
    <scope>NUCLEOTIDE SEQUENCE [LARGE SCALE GENOMIC DNA]</scope>
    <source>
        <strain evidence="2 3">DSM 5350</strain>
    </source>
</reference>
<gene>
    <name evidence="2" type="ORF">C449_06281</name>
</gene>
<dbReference type="GO" id="GO:0140359">
    <property type="term" value="F:ABC-type transporter activity"/>
    <property type="evidence" value="ECO:0007669"/>
    <property type="project" value="InterPro"/>
</dbReference>
<dbReference type="PANTHER" id="PTHR37305">
    <property type="entry name" value="INTEGRAL MEMBRANE PROTEIN-RELATED"/>
    <property type="match status" value="1"/>
</dbReference>
<dbReference type="Pfam" id="PF12679">
    <property type="entry name" value="ABC2_membrane_2"/>
    <property type="match status" value="1"/>
</dbReference>
<evidence type="ECO:0000313" key="2">
    <source>
        <dbReference type="EMBL" id="EMA45846.1"/>
    </source>
</evidence>
<comment type="caution">
    <text evidence="2">The sequence shown here is derived from an EMBL/GenBank/DDBJ whole genome shotgun (WGS) entry which is preliminary data.</text>
</comment>
<feature type="transmembrane region" description="Helical" evidence="1">
    <location>
        <begin position="167"/>
        <end position="190"/>
    </location>
</feature>
<dbReference type="AlphaFoldDB" id="M0MJJ5"/>
<protein>
    <recommendedName>
        <fullName evidence="4">ABC transporter permease</fullName>
    </recommendedName>
</protein>
<sequence length="279" mass="29499">MTIATAAGPTTGTRRPPMFETARFESERRLTGSVVVAIGLSAFAAMMILIAPGLLDEFDVAALTETFPPALVEAMQLDVIGTIEGFIALELYWFGWLLVLAIYVAYSAASSIAGDIDDGTMDTLLAAPVSRTSVLLEKFLSLLTPIIVINVVVLVVVYAGTQLVDEPIAAADLIAVHALSVPYLLLWGAFGMLASVLAPRRVVAEGVAAGAVVATFLVETVADGTDLDWLGVLSPTRYYDPVTILTASEYNYEGAAILLAVAAVFLLASGAWFARRDVQ</sequence>
<accession>M0MJJ5</accession>
<evidence type="ECO:0000313" key="3">
    <source>
        <dbReference type="Proteomes" id="UP000011669"/>
    </source>
</evidence>
<feature type="transmembrane region" description="Helical" evidence="1">
    <location>
        <begin position="33"/>
        <end position="55"/>
    </location>
</feature>
<proteinExistence type="predicted"/>
<evidence type="ECO:0000256" key="1">
    <source>
        <dbReference type="SAM" id="Phobius"/>
    </source>
</evidence>
<feature type="transmembrane region" description="Helical" evidence="1">
    <location>
        <begin position="255"/>
        <end position="274"/>
    </location>
</feature>
<organism evidence="2 3">
    <name type="scientific">Halococcus saccharolyticus DSM 5350</name>
    <dbReference type="NCBI Taxonomy" id="1227455"/>
    <lineage>
        <taxon>Archaea</taxon>
        <taxon>Methanobacteriati</taxon>
        <taxon>Methanobacteriota</taxon>
        <taxon>Stenosarchaea group</taxon>
        <taxon>Halobacteria</taxon>
        <taxon>Halobacteriales</taxon>
        <taxon>Halococcaceae</taxon>
        <taxon>Halococcus</taxon>
    </lineage>
</organism>
<dbReference type="Proteomes" id="UP000011669">
    <property type="component" value="Unassembled WGS sequence"/>
</dbReference>
<dbReference type="GO" id="GO:0005886">
    <property type="term" value="C:plasma membrane"/>
    <property type="evidence" value="ECO:0007669"/>
    <property type="project" value="UniProtKB-SubCell"/>
</dbReference>
<feature type="transmembrane region" description="Helical" evidence="1">
    <location>
        <begin position="202"/>
        <end position="222"/>
    </location>
</feature>
<feature type="transmembrane region" description="Helical" evidence="1">
    <location>
        <begin position="85"/>
        <end position="106"/>
    </location>
</feature>
<evidence type="ECO:0008006" key="4">
    <source>
        <dbReference type="Google" id="ProtNLM"/>
    </source>
</evidence>
<keyword evidence="3" id="KW-1185">Reference proteome</keyword>